<keyword evidence="3 5" id="KW-1133">Transmembrane helix</keyword>
<dbReference type="EMBL" id="CP027669">
    <property type="protein sequence ID" value="AVO40044.1"/>
    <property type="molecule type" value="Genomic_DNA"/>
</dbReference>
<gene>
    <name evidence="6" type="ORF">C6571_00940</name>
</gene>
<evidence type="ECO:0000256" key="1">
    <source>
        <dbReference type="ARBA" id="ARBA00004370"/>
    </source>
</evidence>
<evidence type="ECO:0000256" key="3">
    <source>
        <dbReference type="ARBA" id="ARBA00022989"/>
    </source>
</evidence>
<feature type="transmembrane region" description="Helical" evidence="5">
    <location>
        <begin position="12"/>
        <end position="30"/>
    </location>
</feature>
<accession>A0A2S0MVX2</accession>
<evidence type="ECO:0000256" key="4">
    <source>
        <dbReference type="ARBA" id="ARBA00023136"/>
    </source>
</evidence>
<feature type="transmembrane region" description="Helical" evidence="5">
    <location>
        <begin position="70"/>
        <end position="88"/>
    </location>
</feature>
<dbReference type="GO" id="GO:0016020">
    <property type="term" value="C:membrane"/>
    <property type="evidence" value="ECO:0007669"/>
    <property type="project" value="UniProtKB-SubCell"/>
</dbReference>
<evidence type="ECO:0000256" key="2">
    <source>
        <dbReference type="ARBA" id="ARBA00022692"/>
    </source>
</evidence>
<sequence length="140" mass="15087">MNPSALPEFTIAYWCVLVAALLPFLCGLLAKRSGVGKRRADGGYDNHNPRAWLARQEGESARANAAQANGFEALPFFIGAVIIAHQLGAPQSRLDWLAVAFVALRVVYIGLYVGDKATARSLVWGLALAVNIAILFSGYR</sequence>
<dbReference type="PANTHER" id="PTHR35371">
    <property type="entry name" value="INNER MEMBRANE PROTEIN"/>
    <property type="match status" value="1"/>
</dbReference>
<comment type="subcellular location">
    <subcellularLocation>
        <location evidence="1">Membrane</location>
    </subcellularLocation>
</comment>
<feature type="transmembrane region" description="Helical" evidence="5">
    <location>
        <begin position="121"/>
        <end position="139"/>
    </location>
</feature>
<dbReference type="InterPro" id="IPR001129">
    <property type="entry name" value="Membr-assoc_MAPEG"/>
</dbReference>
<dbReference type="Pfam" id="PF01124">
    <property type="entry name" value="MAPEG"/>
    <property type="match status" value="1"/>
</dbReference>
<evidence type="ECO:0000256" key="5">
    <source>
        <dbReference type="SAM" id="Phobius"/>
    </source>
</evidence>
<proteinExistence type="predicted"/>
<name>A0A2S0MVX2_9BURK</name>
<organism evidence="6 7">
    <name type="scientific">Simplicispira suum</name>
    <dbReference type="NCBI Taxonomy" id="2109915"/>
    <lineage>
        <taxon>Bacteria</taxon>
        <taxon>Pseudomonadati</taxon>
        <taxon>Pseudomonadota</taxon>
        <taxon>Betaproteobacteria</taxon>
        <taxon>Burkholderiales</taxon>
        <taxon>Comamonadaceae</taxon>
        <taxon>Simplicispira</taxon>
    </lineage>
</organism>
<evidence type="ECO:0000313" key="7">
    <source>
        <dbReference type="Proteomes" id="UP000239326"/>
    </source>
</evidence>
<evidence type="ECO:0000313" key="6">
    <source>
        <dbReference type="EMBL" id="AVO40044.1"/>
    </source>
</evidence>
<dbReference type="SUPFAM" id="SSF161084">
    <property type="entry name" value="MAPEG domain-like"/>
    <property type="match status" value="1"/>
</dbReference>
<dbReference type="PANTHER" id="PTHR35371:SF1">
    <property type="entry name" value="BLR7753 PROTEIN"/>
    <property type="match status" value="1"/>
</dbReference>
<dbReference type="AlphaFoldDB" id="A0A2S0MVX2"/>
<dbReference type="KEGG" id="simp:C6571_00940"/>
<dbReference type="Proteomes" id="UP000239326">
    <property type="component" value="Chromosome"/>
</dbReference>
<dbReference type="Gene3D" id="1.20.120.550">
    <property type="entry name" value="Membrane associated eicosanoid/glutathione metabolism-like domain"/>
    <property type="match status" value="1"/>
</dbReference>
<feature type="transmembrane region" description="Helical" evidence="5">
    <location>
        <begin position="94"/>
        <end position="114"/>
    </location>
</feature>
<dbReference type="InterPro" id="IPR023352">
    <property type="entry name" value="MAPEG-like_dom_sf"/>
</dbReference>
<keyword evidence="7" id="KW-1185">Reference proteome</keyword>
<reference evidence="6 7" key="1">
    <citation type="submission" date="2018-03" db="EMBL/GenBank/DDBJ databases">
        <title>Genome sequencing of Simplicispira sp.</title>
        <authorList>
            <person name="Kim S.-J."/>
            <person name="Heo J."/>
            <person name="Kwon S.-W."/>
        </authorList>
    </citation>
    <scope>NUCLEOTIDE SEQUENCE [LARGE SCALE GENOMIC DNA]</scope>
    <source>
        <strain evidence="6 7">SC1-8</strain>
    </source>
</reference>
<dbReference type="OrthoDB" id="513661at2"/>
<keyword evidence="2 5" id="KW-0812">Transmembrane</keyword>
<keyword evidence="4 5" id="KW-0472">Membrane</keyword>
<protein>
    <submittedName>
        <fullName evidence="6">Glutathione metabolism protein</fullName>
    </submittedName>
</protein>
<dbReference type="RefSeq" id="WP_106445037.1">
    <property type="nucleotide sequence ID" value="NZ_CP027669.1"/>
</dbReference>